<evidence type="ECO:0000313" key="2">
    <source>
        <dbReference type="EnsemblPlants" id="PAC:32942650.CDS.1"/>
    </source>
</evidence>
<feature type="compositionally biased region" description="Basic and acidic residues" evidence="1">
    <location>
        <begin position="13"/>
        <end position="41"/>
    </location>
</feature>
<dbReference type="EnsemblPlants" id="Pp3c3_4260V3.1">
    <property type="protein sequence ID" value="PAC:32942650.CDS.1"/>
    <property type="gene ID" value="Pp3c3_4260"/>
</dbReference>
<reference evidence="2" key="3">
    <citation type="submission" date="2020-12" db="UniProtKB">
        <authorList>
            <consortium name="EnsemblPlants"/>
        </authorList>
    </citation>
    <scope>IDENTIFICATION</scope>
</reference>
<proteinExistence type="predicted"/>
<protein>
    <submittedName>
        <fullName evidence="2">Uncharacterized protein</fullName>
    </submittedName>
</protein>
<reference evidence="2 3" key="1">
    <citation type="journal article" date="2008" name="Science">
        <title>The Physcomitrella genome reveals evolutionary insights into the conquest of land by plants.</title>
        <authorList>
            <person name="Rensing S."/>
            <person name="Lang D."/>
            <person name="Zimmer A."/>
            <person name="Terry A."/>
            <person name="Salamov A."/>
            <person name="Shapiro H."/>
            <person name="Nishiyama T."/>
            <person name="Perroud P.-F."/>
            <person name="Lindquist E."/>
            <person name="Kamisugi Y."/>
            <person name="Tanahashi T."/>
            <person name="Sakakibara K."/>
            <person name="Fujita T."/>
            <person name="Oishi K."/>
            <person name="Shin-I T."/>
            <person name="Kuroki Y."/>
            <person name="Toyoda A."/>
            <person name="Suzuki Y."/>
            <person name="Hashimoto A."/>
            <person name="Yamaguchi K."/>
            <person name="Sugano A."/>
            <person name="Kohara Y."/>
            <person name="Fujiyama A."/>
            <person name="Anterola A."/>
            <person name="Aoki S."/>
            <person name="Ashton N."/>
            <person name="Barbazuk W.B."/>
            <person name="Barker E."/>
            <person name="Bennetzen J."/>
            <person name="Bezanilla M."/>
            <person name="Blankenship R."/>
            <person name="Cho S.H."/>
            <person name="Dutcher S."/>
            <person name="Estelle M."/>
            <person name="Fawcett J.A."/>
            <person name="Gundlach H."/>
            <person name="Hanada K."/>
            <person name="Heyl A."/>
            <person name="Hicks K.A."/>
            <person name="Hugh J."/>
            <person name="Lohr M."/>
            <person name="Mayer K."/>
            <person name="Melkozernov A."/>
            <person name="Murata T."/>
            <person name="Nelson D."/>
            <person name="Pils B."/>
            <person name="Prigge M."/>
            <person name="Reiss B."/>
            <person name="Renner T."/>
            <person name="Rombauts S."/>
            <person name="Rushton P."/>
            <person name="Sanderfoot A."/>
            <person name="Schween G."/>
            <person name="Shiu S.-H."/>
            <person name="Stueber K."/>
            <person name="Theodoulou F.L."/>
            <person name="Tu H."/>
            <person name="Van de Peer Y."/>
            <person name="Verrier P.J."/>
            <person name="Waters E."/>
            <person name="Wood A."/>
            <person name="Yang L."/>
            <person name="Cove D."/>
            <person name="Cuming A."/>
            <person name="Hasebe M."/>
            <person name="Lucas S."/>
            <person name="Mishler D.B."/>
            <person name="Reski R."/>
            <person name="Grigoriev I."/>
            <person name="Quatrano R.S."/>
            <person name="Boore J.L."/>
        </authorList>
    </citation>
    <scope>NUCLEOTIDE SEQUENCE [LARGE SCALE GENOMIC DNA]</scope>
    <source>
        <strain evidence="2 3">cv. Gransden 2004</strain>
    </source>
</reference>
<feature type="region of interest" description="Disordered" evidence="1">
    <location>
        <begin position="90"/>
        <end position="110"/>
    </location>
</feature>
<organism evidence="2 3">
    <name type="scientific">Physcomitrium patens</name>
    <name type="common">Spreading-leaved earth moss</name>
    <name type="synonym">Physcomitrella patens</name>
    <dbReference type="NCBI Taxonomy" id="3218"/>
    <lineage>
        <taxon>Eukaryota</taxon>
        <taxon>Viridiplantae</taxon>
        <taxon>Streptophyta</taxon>
        <taxon>Embryophyta</taxon>
        <taxon>Bryophyta</taxon>
        <taxon>Bryophytina</taxon>
        <taxon>Bryopsida</taxon>
        <taxon>Funariidae</taxon>
        <taxon>Funariales</taxon>
        <taxon>Funariaceae</taxon>
        <taxon>Physcomitrium</taxon>
    </lineage>
</organism>
<evidence type="ECO:0000256" key="1">
    <source>
        <dbReference type="SAM" id="MobiDB-lite"/>
    </source>
</evidence>
<dbReference type="EMBL" id="ABEU02000003">
    <property type="status" value="NOT_ANNOTATED_CDS"/>
    <property type="molecule type" value="Genomic_DNA"/>
</dbReference>
<dbReference type="InParanoid" id="A0A7I3ZJ31"/>
<name>A0A7I3ZJ31_PHYPA</name>
<feature type="compositionally biased region" description="Low complexity" evidence="1">
    <location>
        <begin position="57"/>
        <end position="68"/>
    </location>
</feature>
<dbReference type="Gramene" id="Pp3c3_4260V3.1">
    <property type="protein sequence ID" value="PAC:32942650.CDS.1"/>
    <property type="gene ID" value="Pp3c3_4260"/>
</dbReference>
<evidence type="ECO:0000313" key="3">
    <source>
        <dbReference type="Proteomes" id="UP000006727"/>
    </source>
</evidence>
<feature type="region of interest" description="Disordered" evidence="1">
    <location>
        <begin position="1"/>
        <end position="68"/>
    </location>
</feature>
<accession>A0A7I3ZJ31</accession>
<dbReference type="AlphaFoldDB" id="A0A7I3ZJ31"/>
<dbReference type="Proteomes" id="UP000006727">
    <property type="component" value="Chromosome 3"/>
</dbReference>
<sequence>MQGVEHVPGAGEFGKHTQREDPMRFGCEELPATEREQEGRMRTVSWNREAETGCTTSSRPRVVPSARSGSLLVSSRLVPGRVHRISSEPALRASNPSRTLPLAEVSHRCP</sequence>
<reference evidence="2 3" key="2">
    <citation type="journal article" date="2018" name="Plant J.">
        <title>The Physcomitrella patens chromosome-scale assembly reveals moss genome structure and evolution.</title>
        <authorList>
            <person name="Lang D."/>
            <person name="Ullrich K.K."/>
            <person name="Murat F."/>
            <person name="Fuchs J."/>
            <person name="Jenkins J."/>
            <person name="Haas F.B."/>
            <person name="Piednoel M."/>
            <person name="Gundlach H."/>
            <person name="Van Bel M."/>
            <person name="Meyberg R."/>
            <person name="Vives C."/>
            <person name="Morata J."/>
            <person name="Symeonidi A."/>
            <person name="Hiss M."/>
            <person name="Muchero W."/>
            <person name="Kamisugi Y."/>
            <person name="Saleh O."/>
            <person name="Blanc G."/>
            <person name="Decker E.L."/>
            <person name="van Gessel N."/>
            <person name="Grimwood J."/>
            <person name="Hayes R.D."/>
            <person name="Graham S.W."/>
            <person name="Gunter L.E."/>
            <person name="McDaniel S.F."/>
            <person name="Hoernstein S.N.W."/>
            <person name="Larsson A."/>
            <person name="Li F.W."/>
            <person name="Perroud P.F."/>
            <person name="Phillips J."/>
            <person name="Ranjan P."/>
            <person name="Rokshar D.S."/>
            <person name="Rothfels C.J."/>
            <person name="Schneider L."/>
            <person name="Shu S."/>
            <person name="Stevenson D.W."/>
            <person name="Thummler F."/>
            <person name="Tillich M."/>
            <person name="Villarreal Aguilar J.C."/>
            <person name="Widiez T."/>
            <person name="Wong G.K."/>
            <person name="Wymore A."/>
            <person name="Zhang Y."/>
            <person name="Zimmer A.D."/>
            <person name="Quatrano R.S."/>
            <person name="Mayer K.F.X."/>
            <person name="Goodstein D."/>
            <person name="Casacuberta J.M."/>
            <person name="Vandepoele K."/>
            <person name="Reski R."/>
            <person name="Cuming A.C."/>
            <person name="Tuskan G.A."/>
            <person name="Maumus F."/>
            <person name="Salse J."/>
            <person name="Schmutz J."/>
            <person name="Rensing S.A."/>
        </authorList>
    </citation>
    <scope>NUCLEOTIDE SEQUENCE [LARGE SCALE GENOMIC DNA]</scope>
    <source>
        <strain evidence="2 3">cv. Gransden 2004</strain>
    </source>
</reference>
<keyword evidence="3" id="KW-1185">Reference proteome</keyword>